<sequence length="274" mass="30456">MIKEVSAIGHDIVFKHRHLIFQMIKREVLGRYRGSVIGLGWSFFNPLLLLIVYTFVFSVVFKARWGGAGGVQPQSHGDFAVILFAGLIMNNLFVECMNRAPSLILNNVSYVKKVVFPLETLIVIAIGSALFHLLISFVVLIIAQLIFLGHVPWTAIYFPLILAPLLLLSLGLSWFLAGLGVYIRDMTQAVSLATIVLTFVSPIFYPLSALPPNMQGYVKLNPITFVVEETRNAVIFGKPFNWSGWLVYTVVGALVATIGLAWFQKVRKGFADVL</sequence>
<dbReference type="RefSeq" id="WP_309600012.1">
    <property type="nucleotide sequence ID" value="NZ_CYTK01000008.1"/>
</dbReference>
<evidence type="ECO:0000256" key="8">
    <source>
        <dbReference type="ARBA" id="ARBA00022989"/>
    </source>
</evidence>
<evidence type="ECO:0000256" key="4">
    <source>
        <dbReference type="ARBA" id="ARBA00022475"/>
    </source>
</evidence>
<keyword evidence="4 11" id="KW-1003">Cell membrane</keyword>
<keyword evidence="6 11" id="KW-0812">Transmembrane</keyword>
<accession>A0AAD2J387</accession>
<keyword evidence="8 11" id="KW-1133">Transmembrane helix</keyword>
<comment type="subcellular location">
    <subcellularLocation>
        <location evidence="11">Cell inner membrane</location>
        <topology evidence="11">Multi-pass membrane protein</topology>
    </subcellularLocation>
    <subcellularLocation>
        <location evidence="1">Cell membrane</location>
        <topology evidence="1">Multi-pass membrane protein</topology>
    </subcellularLocation>
</comment>
<evidence type="ECO:0000256" key="10">
    <source>
        <dbReference type="ARBA" id="ARBA00023136"/>
    </source>
</evidence>
<gene>
    <name evidence="13" type="ORF">ERS370000_04648</name>
</gene>
<dbReference type="PANTHER" id="PTHR30413:SF10">
    <property type="entry name" value="CAPSULE POLYSACCHARIDE EXPORT INNER-MEMBRANE PROTEIN CTRC"/>
    <property type="match status" value="1"/>
</dbReference>
<evidence type="ECO:0000256" key="6">
    <source>
        <dbReference type="ARBA" id="ARBA00022692"/>
    </source>
</evidence>
<evidence type="ECO:0000256" key="11">
    <source>
        <dbReference type="RuleBase" id="RU361157"/>
    </source>
</evidence>
<keyword evidence="5" id="KW-0762">Sugar transport</keyword>
<keyword evidence="9" id="KW-0625">Polysaccharide transport</keyword>
<keyword evidence="7" id="KW-0972">Capsule biogenesis/degradation</keyword>
<feature type="transmembrane region" description="Helical" evidence="11">
    <location>
        <begin position="79"/>
        <end position="100"/>
    </location>
</feature>
<reference evidence="13 14" key="1">
    <citation type="submission" date="2015-09" db="EMBL/GenBank/DDBJ databases">
        <authorList>
            <consortium name="Pathogen Informatics"/>
        </authorList>
    </citation>
    <scope>NUCLEOTIDE SEQUENCE [LARGE SCALE GENOMIC DNA]</scope>
    <source>
        <strain evidence="13 14">2789STDY5608625</strain>
    </source>
</reference>
<evidence type="ECO:0000256" key="7">
    <source>
        <dbReference type="ARBA" id="ARBA00022903"/>
    </source>
</evidence>
<dbReference type="GO" id="GO:0140359">
    <property type="term" value="F:ABC-type transporter activity"/>
    <property type="evidence" value="ECO:0007669"/>
    <property type="project" value="InterPro"/>
</dbReference>
<keyword evidence="10 11" id="KW-0472">Membrane</keyword>
<evidence type="ECO:0000256" key="1">
    <source>
        <dbReference type="ARBA" id="ARBA00004651"/>
    </source>
</evidence>
<dbReference type="GO" id="GO:0043190">
    <property type="term" value="C:ATP-binding cassette (ABC) transporter complex"/>
    <property type="evidence" value="ECO:0007669"/>
    <property type="project" value="InterPro"/>
</dbReference>
<keyword evidence="3 11" id="KW-0813">Transport</keyword>
<dbReference type="EMBL" id="CYTK01000008">
    <property type="protein sequence ID" value="CUJ57470.1"/>
    <property type="molecule type" value="Genomic_DNA"/>
</dbReference>
<dbReference type="InterPro" id="IPR013525">
    <property type="entry name" value="ABC2_TM"/>
</dbReference>
<evidence type="ECO:0000256" key="9">
    <source>
        <dbReference type="ARBA" id="ARBA00023047"/>
    </source>
</evidence>
<dbReference type="PROSITE" id="PS51012">
    <property type="entry name" value="ABC_TM2"/>
    <property type="match status" value="1"/>
</dbReference>
<dbReference type="AlphaFoldDB" id="A0AAD2J387"/>
<feature type="transmembrane region" description="Helical" evidence="11">
    <location>
        <begin position="36"/>
        <end position="59"/>
    </location>
</feature>
<proteinExistence type="inferred from homology"/>
<comment type="caution">
    <text evidence="13">The sequence shown here is derived from an EMBL/GenBank/DDBJ whole genome shotgun (WGS) entry which is preliminary data.</text>
</comment>
<evidence type="ECO:0000313" key="13">
    <source>
        <dbReference type="EMBL" id="CUJ57470.1"/>
    </source>
</evidence>
<evidence type="ECO:0000256" key="5">
    <source>
        <dbReference type="ARBA" id="ARBA00022597"/>
    </source>
</evidence>
<evidence type="ECO:0000313" key="14">
    <source>
        <dbReference type="Proteomes" id="UP000044098"/>
    </source>
</evidence>
<evidence type="ECO:0000259" key="12">
    <source>
        <dbReference type="PROSITE" id="PS51012"/>
    </source>
</evidence>
<organism evidence="13 14">
    <name type="scientific">Achromobacter aegrifaciens</name>
    <dbReference type="NCBI Taxonomy" id="1287736"/>
    <lineage>
        <taxon>Bacteria</taxon>
        <taxon>Pseudomonadati</taxon>
        <taxon>Pseudomonadota</taxon>
        <taxon>Betaproteobacteria</taxon>
        <taxon>Burkholderiales</taxon>
        <taxon>Alcaligenaceae</taxon>
        <taxon>Achromobacter</taxon>
    </lineage>
</organism>
<dbReference type="GO" id="GO:0015920">
    <property type="term" value="P:lipopolysaccharide transport"/>
    <property type="evidence" value="ECO:0007669"/>
    <property type="project" value="TreeGrafter"/>
</dbReference>
<feature type="transmembrane region" description="Helical" evidence="11">
    <location>
        <begin position="189"/>
        <end position="207"/>
    </location>
</feature>
<feature type="transmembrane region" description="Helical" evidence="11">
    <location>
        <begin position="155"/>
        <end position="177"/>
    </location>
</feature>
<comment type="similarity">
    <text evidence="2 11">Belongs to the ABC-2 integral membrane protein family.</text>
</comment>
<dbReference type="Pfam" id="PF01061">
    <property type="entry name" value="ABC2_membrane"/>
    <property type="match status" value="1"/>
</dbReference>
<dbReference type="PIRSF" id="PIRSF006648">
    <property type="entry name" value="DrrB"/>
    <property type="match status" value="1"/>
</dbReference>
<evidence type="ECO:0000256" key="3">
    <source>
        <dbReference type="ARBA" id="ARBA00022448"/>
    </source>
</evidence>
<evidence type="ECO:0000256" key="2">
    <source>
        <dbReference type="ARBA" id="ARBA00007783"/>
    </source>
</evidence>
<dbReference type="PANTHER" id="PTHR30413">
    <property type="entry name" value="INNER MEMBRANE TRANSPORT PERMEASE"/>
    <property type="match status" value="1"/>
</dbReference>
<protein>
    <recommendedName>
        <fullName evidence="11">Transport permease protein</fullName>
    </recommendedName>
</protein>
<dbReference type="InterPro" id="IPR047817">
    <property type="entry name" value="ABC2_TM_bact-type"/>
</dbReference>
<feature type="transmembrane region" description="Helical" evidence="11">
    <location>
        <begin position="121"/>
        <end position="149"/>
    </location>
</feature>
<feature type="transmembrane region" description="Helical" evidence="11">
    <location>
        <begin position="245"/>
        <end position="263"/>
    </location>
</feature>
<dbReference type="GO" id="GO:0015774">
    <property type="term" value="P:polysaccharide transport"/>
    <property type="evidence" value="ECO:0007669"/>
    <property type="project" value="UniProtKB-KW"/>
</dbReference>
<name>A0AAD2J387_ACHAE</name>
<dbReference type="Proteomes" id="UP000044098">
    <property type="component" value="Unassembled WGS sequence"/>
</dbReference>
<dbReference type="InterPro" id="IPR000412">
    <property type="entry name" value="ABC_2_transport"/>
</dbReference>
<dbReference type="PRINTS" id="PR00164">
    <property type="entry name" value="ABC2TRNSPORT"/>
</dbReference>
<feature type="domain" description="ABC transmembrane type-2" evidence="12">
    <location>
        <begin position="37"/>
        <end position="266"/>
    </location>
</feature>